<dbReference type="GO" id="GO:0005886">
    <property type="term" value="C:plasma membrane"/>
    <property type="evidence" value="ECO:0007669"/>
    <property type="project" value="UniProtKB-UniRule"/>
</dbReference>
<name>A0A7H0FV36_9GAMM</name>
<protein>
    <recommendedName>
        <fullName evidence="9">Protein translocase subunit SecE</fullName>
    </recommendedName>
</protein>
<proteinExistence type="inferred from homology"/>
<dbReference type="EMBL" id="CP060820">
    <property type="protein sequence ID" value="QNP39902.1"/>
    <property type="molecule type" value="Genomic_DNA"/>
</dbReference>
<keyword evidence="8 9" id="KW-0472">Membrane</keyword>
<dbReference type="Proteomes" id="UP000516018">
    <property type="component" value="Chromosome"/>
</dbReference>
<dbReference type="HAMAP" id="MF_00422">
    <property type="entry name" value="SecE"/>
    <property type="match status" value="1"/>
</dbReference>
<keyword evidence="3 9" id="KW-1003">Cell membrane</keyword>
<dbReference type="AlphaFoldDB" id="A0A7H0FV36"/>
<keyword evidence="4 9" id="KW-0812">Transmembrane</keyword>
<comment type="caution">
    <text evidence="9">Lacks conserved residue(s) required for the propagation of feature annotation.</text>
</comment>
<dbReference type="GO" id="GO:0008320">
    <property type="term" value="F:protein transmembrane transporter activity"/>
    <property type="evidence" value="ECO:0007669"/>
    <property type="project" value="UniProtKB-UniRule"/>
</dbReference>
<dbReference type="PANTHER" id="PTHR33910:SF1">
    <property type="entry name" value="PROTEIN TRANSLOCASE SUBUNIT SECE"/>
    <property type="match status" value="1"/>
</dbReference>
<comment type="subcellular location">
    <subcellularLocation>
        <location evidence="1">Membrane</location>
    </subcellularLocation>
</comment>
<reference evidence="10 11" key="1">
    <citation type="submission" date="2020-08" db="EMBL/GenBank/DDBJ databases">
        <title>Lysobacter sp. II4 sp. nov., isolated from soil.</title>
        <authorList>
            <person name="Woo C.Y."/>
            <person name="Kim J."/>
        </authorList>
    </citation>
    <scope>NUCLEOTIDE SEQUENCE [LARGE SCALE GENOMIC DNA]</scope>
    <source>
        <strain evidence="10 11">II4</strain>
    </source>
</reference>
<dbReference type="InterPro" id="IPR001901">
    <property type="entry name" value="Translocase_SecE/Sec61-g"/>
</dbReference>
<feature type="transmembrane region" description="Helical" evidence="9">
    <location>
        <begin position="20"/>
        <end position="37"/>
    </location>
</feature>
<dbReference type="Pfam" id="PF00584">
    <property type="entry name" value="SecE"/>
    <property type="match status" value="1"/>
</dbReference>
<dbReference type="GO" id="GO:0065002">
    <property type="term" value="P:intracellular protein transmembrane transport"/>
    <property type="evidence" value="ECO:0007669"/>
    <property type="project" value="UniProtKB-UniRule"/>
</dbReference>
<evidence type="ECO:0000256" key="2">
    <source>
        <dbReference type="ARBA" id="ARBA00022448"/>
    </source>
</evidence>
<evidence type="ECO:0000256" key="5">
    <source>
        <dbReference type="ARBA" id="ARBA00022927"/>
    </source>
</evidence>
<evidence type="ECO:0000256" key="9">
    <source>
        <dbReference type="HAMAP-Rule" id="MF_00422"/>
    </source>
</evidence>
<gene>
    <name evidence="9 10" type="primary">secE</name>
    <name evidence="10" type="ORF">H8B22_10360</name>
</gene>
<feature type="transmembrane region" description="Helical" evidence="9">
    <location>
        <begin position="43"/>
        <end position="62"/>
    </location>
</feature>
<dbReference type="PRINTS" id="PR01650">
    <property type="entry name" value="SECETRNLCASE"/>
</dbReference>
<dbReference type="KEGG" id="lsx:H8B22_10360"/>
<evidence type="ECO:0000313" key="10">
    <source>
        <dbReference type="EMBL" id="QNP39902.1"/>
    </source>
</evidence>
<sequence>MNSKVEQPGSSASGGDIVKYVLAVALVAAGVFAFYWFSDWATVLRALVVCGGLVAGAVVFLTTRKGAQTREFLSESRFELRKVVWPTRQEALRTTWVVMIAVVILSLILAGFDVVIQSAVKFLLER</sequence>
<keyword evidence="7 9" id="KW-0811">Translocation</keyword>
<dbReference type="PANTHER" id="PTHR33910">
    <property type="entry name" value="PROTEIN TRANSLOCASE SUBUNIT SECE"/>
    <property type="match status" value="1"/>
</dbReference>
<comment type="function">
    <text evidence="9">Essential subunit of the Sec protein translocation channel SecYEG. Clamps together the 2 halves of SecY. May contact the channel plug during translocation.</text>
</comment>
<evidence type="ECO:0000256" key="8">
    <source>
        <dbReference type="ARBA" id="ARBA00023136"/>
    </source>
</evidence>
<dbReference type="GO" id="GO:0006605">
    <property type="term" value="P:protein targeting"/>
    <property type="evidence" value="ECO:0007669"/>
    <property type="project" value="UniProtKB-UniRule"/>
</dbReference>
<accession>A0A7H0FV36</accession>
<evidence type="ECO:0000256" key="3">
    <source>
        <dbReference type="ARBA" id="ARBA00022475"/>
    </source>
</evidence>
<dbReference type="GO" id="GO:0043952">
    <property type="term" value="P:protein transport by the Sec complex"/>
    <property type="evidence" value="ECO:0007669"/>
    <property type="project" value="UniProtKB-UniRule"/>
</dbReference>
<comment type="subunit">
    <text evidence="9">Component of the Sec protein translocase complex. Heterotrimer consisting of SecY, SecE and SecG subunits. The heterotrimers can form oligomers, although 1 heterotrimer is thought to be able to translocate proteins. Interacts with the ribosome. Interacts with SecDF, and other proteins may be involved. Interacts with SecA.</text>
</comment>
<dbReference type="InterPro" id="IPR005807">
    <property type="entry name" value="SecE_bac"/>
</dbReference>
<comment type="similarity">
    <text evidence="9">Belongs to the SecE/SEC61-gamma family.</text>
</comment>
<dbReference type="GO" id="GO:0009306">
    <property type="term" value="P:protein secretion"/>
    <property type="evidence" value="ECO:0007669"/>
    <property type="project" value="UniProtKB-UniRule"/>
</dbReference>
<dbReference type="NCBIfam" id="TIGR00964">
    <property type="entry name" value="secE_bact"/>
    <property type="match status" value="1"/>
</dbReference>
<evidence type="ECO:0000313" key="11">
    <source>
        <dbReference type="Proteomes" id="UP000516018"/>
    </source>
</evidence>
<evidence type="ECO:0000256" key="1">
    <source>
        <dbReference type="ARBA" id="ARBA00004370"/>
    </source>
</evidence>
<keyword evidence="5 9" id="KW-0653">Protein transport</keyword>
<keyword evidence="2 9" id="KW-0813">Transport</keyword>
<evidence type="ECO:0000256" key="6">
    <source>
        <dbReference type="ARBA" id="ARBA00022989"/>
    </source>
</evidence>
<dbReference type="RefSeq" id="WP_187711348.1">
    <property type="nucleotide sequence ID" value="NZ_CP060820.1"/>
</dbReference>
<dbReference type="InterPro" id="IPR038379">
    <property type="entry name" value="SecE_sf"/>
</dbReference>
<evidence type="ECO:0000256" key="7">
    <source>
        <dbReference type="ARBA" id="ARBA00023010"/>
    </source>
</evidence>
<organism evidence="10 11">
    <name type="scientific">Agrilutibacter terrestris</name>
    <dbReference type="NCBI Taxonomy" id="2865112"/>
    <lineage>
        <taxon>Bacteria</taxon>
        <taxon>Pseudomonadati</taxon>
        <taxon>Pseudomonadota</taxon>
        <taxon>Gammaproteobacteria</taxon>
        <taxon>Lysobacterales</taxon>
        <taxon>Lysobacteraceae</taxon>
        <taxon>Agrilutibacter</taxon>
    </lineage>
</organism>
<dbReference type="Gene3D" id="1.20.5.1030">
    <property type="entry name" value="Preprotein translocase secy subunit"/>
    <property type="match status" value="1"/>
</dbReference>
<keyword evidence="11" id="KW-1185">Reference proteome</keyword>
<feature type="transmembrane region" description="Helical" evidence="9">
    <location>
        <begin position="96"/>
        <end position="120"/>
    </location>
</feature>
<keyword evidence="6 9" id="KW-1133">Transmembrane helix</keyword>
<evidence type="ECO:0000256" key="4">
    <source>
        <dbReference type="ARBA" id="ARBA00022692"/>
    </source>
</evidence>